<organism evidence="2 3">
    <name type="scientific">Vitis vinifera</name>
    <name type="common">Grape</name>
    <dbReference type="NCBI Taxonomy" id="29760"/>
    <lineage>
        <taxon>Eukaryota</taxon>
        <taxon>Viridiplantae</taxon>
        <taxon>Streptophyta</taxon>
        <taxon>Embryophyta</taxon>
        <taxon>Tracheophyta</taxon>
        <taxon>Spermatophyta</taxon>
        <taxon>Magnoliopsida</taxon>
        <taxon>eudicotyledons</taxon>
        <taxon>Gunneridae</taxon>
        <taxon>Pentapetalae</taxon>
        <taxon>rosids</taxon>
        <taxon>Vitales</taxon>
        <taxon>Vitaceae</taxon>
        <taxon>Viteae</taxon>
        <taxon>Vitis</taxon>
    </lineage>
</organism>
<gene>
    <name evidence="2" type="ORF">VitviT2T_024708</name>
</gene>
<protein>
    <submittedName>
        <fullName evidence="2">Uncharacterized protein</fullName>
    </submittedName>
</protein>
<evidence type="ECO:0000313" key="3">
    <source>
        <dbReference type="Proteomes" id="UP001227230"/>
    </source>
</evidence>
<keyword evidence="3" id="KW-1185">Reference proteome</keyword>
<dbReference type="Proteomes" id="UP001227230">
    <property type="component" value="Chromosome 16"/>
</dbReference>
<evidence type="ECO:0000256" key="1">
    <source>
        <dbReference type="SAM" id="MobiDB-lite"/>
    </source>
</evidence>
<accession>A0ABY9DIG1</accession>
<name>A0ABY9DIG1_VITVI</name>
<reference evidence="2 3" key="1">
    <citation type="journal article" date="2023" name="Hortic Res">
        <title>The complete reference genome for grapevine (Vitis vinifera L.) genetics and breeding.</title>
        <authorList>
            <person name="Shi X."/>
            <person name="Cao S."/>
            <person name="Wang X."/>
            <person name="Huang S."/>
            <person name="Wang Y."/>
            <person name="Liu Z."/>
            <person name="Liu W."/>
            <person name="Leng X."/>
            <person name="Peng Y."/>
            <person name="Wang N."/>
            <person name="Wang Y."/>
            <person name="Ma Z."/>
            <person name="Xu X."/>
            <person name="Zhang F."/>
            <person name="Xue H."/>
            <person name="Zhong H."/>
            <person name="Wang Y."/>
            <person name="Zhang K."/>
            <person name="Velt A."/>
            <person name="Avia K."/>
            <person name="Holtgrawe D."/>
            <person name="Grimplet J."/>
            <person name="Matus J.T."/>
            <person name="Ware D."/>
            <person name="Wu X."/>
            <person name="Wang H."/>
            <person name="Liu C."/>
            <person name="Fang Y."/>
            <person name="Rustenholz C."/>
            <person name="Cheng Z."/>
            <person name="Xiao H."/>
            <person name="Zhou Y."/>
        </authorList>
    </citation>
    <scope>NUCLEOTIDE SEQUENCE [LARGE SCALE GENOMIC DNA]</scope>
    <source>
        <strain evidence="3">cv. Pinot noir / PN40024</strain>
        <tissue evidence="2">Leaf</tissue>
    </source>
</reference>
<dbReference type="EMBL" id="CP126663">
    <property type="protein sequence ID" value="WKA06827.1"/>
    <property type="molecule type" value="Genomic_DNA"/>
</dbReference>
<sequence>MASRRESTASRAQGKHPTESSQPAQTEACQKARFDTTLFSTMEDYQRYKQNFAQRKVVPRRKSRSRVRTPEVSLGGEIVSKSEGWSHPSNPLVFIVGAWVNVL</sequence>
<feature type="region of interest" description="Disordered" evidence="1">
    <location>
        <begin position="1"/>
        <end position="29"/>
    </location>
</feature>
<evidence type="ECO:0000313" key="2">
    <source>
        <dbReference type="EMBL" id="WKA06827.1"/>
    </source>
</evidence>
<proteinExistence type="predicted"/>
<feature type="compositionally biased region" description="Polar residues" evidence="1">
    <location>
        <begin position="19"/>
        <end position="28"/>
    </location>
</feature>